<dbReference type="Proteomes" id="UP000287361">
    <property type="component" value="Unassembled WGS sequence"/>
</dbReference>
<evidence type="ECO:0000313" key="1">
    <source>
        <dbReference type="EMBL" id="GCB29521.1"/>
    </source>
</evidence>
<reference evidence="1 2" key="1">
    <citation type="submission" date="2018-10" db="EMBL/GenBank/DDBJ databases">
        <title>Draft Genome Sequence of Anaerotignum sp. KCTC 15736.</title>
        <authorList>
            <person name="Choi S.H."/>
            <person name="Kim J.S."/>
            <person name="Kang S.W."/>
            <person name="Lee J.S."/>
            <person name="Park S.H."/>
        </authorList>
    </citation>
    <scope>NUCLEOTIDE SEQUENCE [LARGE SCALE GENOMIC DNA]</scope>
    <source>
        <strain evidence="1 2">KCTC 15736</strain>
    </source>
</reference>
<accession>A0A401LD66</accession>
<proteinExistence type="predicted"/>
<dbReference type="AlphaFoldDB" id="A0A401LD66"/>
<organism evidence="1 2">
    <name type="scientific">Anaerotignum faecicola</name>
    <dbReference type="NCBI Taxonomy" id="2358141"/>
    <lineage>
        <taxon>Bacteria</taxon>
        <taxon>Bacillati</taxon>
        <taxon>Bacillota</taxon>
        <taxon>Clostridia</taxon>
        <taxon>Lachnospirales</taxon>
        <taxon>Anaerotignaceae</taxon>
        <taxon>Anaerotignum</taxon>
    </lineage>
</organism>
<keyword evidence="2" id="KW-1185">Reference proteome</keyword>
<comment type="caution">
    <text evidence="1">The sequence shown here is derived from an EMBL/GenBank/DDBJ whole genome shotgun (WGS) entry which is preliminary data.</text>
</comment>
<name>A0A401LD66_9FIRM</name>
<gene>
    <name evidence="1" type="ORF">KGMB03357_11820</name>
</gene>
<dbReference type="EMBL" id="BHVZ01000002">
    <property type="protein sequence ID" value="GCB29521.1"/>
    <property type="molecule type" value="Genomic_DNA"/>
</dbReference>
<protein>
    <submittedName>
        <fullName evidence="1">Uncharacterized protein</fullName>
    </submittedName>
</protein>
<evidence type="ECO:0000313" key="2">
    <source>
        <dbReference type="Proteomes" id="UP000287361"/>
    </source>
</evidence>
<sequence>MFEIRNETEIWYKTKEMPDWVHYGSLLVMEPVEKEKFAVKRFDVETGEYVLSTDCKTCFYNGVEYSVSDGYFTVPAKKEELPVYQPNDAELAIMEMQADIYEQQEQNNLMLMESLADFYETLMGGD</sequence>